<keyword evidence="4 5" id="KW-0472">Membrane</keyword>
<evidence type="ECO:0000256" key="4">
    <source>
        <dbReference type="ARBA" id="ARBA00023136"/>
    </source>
</evidence>
<dbReference type="EMBL" id="CP017817">
    <property type="protein sequence ID" value="APA09233.1"/>
    <property type="molecule type" value="Genomic_DNA"/>
</dbReference>
<dbReference type="Pfam" id="PF07690">
    <property type="entry name" value="MFS_1"/>
    <property type="match status" value="1"/>
</dbReference>
<evidence type="ECO:0000256" key="2">
    <source>
        <dbReference type="ARBA" id="ARBA00022692"/>
    </source>
</evidence>
<feature type="transmembrane region" description="Helical" evidence="5">
    <location>
        <begin position="172"/>
        <end position="193"/>
    </location>
</feature>
<feature type="transmembrane region" description="Helical" evidence="5">
    <location>
        <begin position="391"/>
        <end position="412"/>
    </location>
</feature>
<feature type="transmembrane region" description="Helical" evidence="5">
    <location>
        <begin position="457"/>
        <end position="476"/>
    </location>
</feature>
<organism evidence="6 7">
    <name type="scientific">Sclerotinia sclerotiorum (strain ATCC 18683 / 1980 / Ss-1)</name>
    <name type="common">White mold</name>
    <name type="synonym">Whetzelinia sclerotiorum</name>
    <dbReference type="NCBI Taxonomy" id="665079"/>
    <lineage>
        <taxon>Eukaryota</taxon>
        <taxon>Fungi</taxon>
        <taxon>Dikarya</taxon>
        <taxon>Ascomycota</taxon>
        <taxon>Pezizomycotina</taxon>
        <taxon>Leotiomycetes</taxon>
        <taxon>Helotiales</taxon>
        <taxon>Sclerotiniaceae</taxon>
        <taxon>Sclerotinia</taxon>
    </lineage>
</organism>
<dbReference type="SUPFAM" id="SSF103473">
    <property type="entry name" value="MFS general substrate transporter"/>
    <property type="match status" value="1"/>
</dbReference>
<sequence>MDMALPHLMPIISPVELQNVSDNKPIATTESKNEKFTKQPLEIPIEDSNLDVILVDYEENDPENPLNWPLIQKWLIVSAISWMGFVSVFSTMTITTTAPQILQEFHSRSPLDQTLLVTIWELGEGIGPFFIAPLSERFGRLPVFHIGNFLALCCLIACALSVNIPMLIAFRFLTCCFLSILTLGPTIVGDLFQLEHIGLSMALVMGTQMIADFISPVAGALFLLIVLRETYAVVILKRKAGRLQKESGNDKKYRFKHQTRVDASTIFESVMKPMQILAQSPILMLTTSYMAAAYALLSLILATLTETIKSTYPTIFSSGSIGLTFLNLAIGNTITLIFYSLTSDRYVIHQREKKRDAFKPESRLVYLLGSAIILPLGFLIYGWALAFHVQYIVPLIGTCIAGFSITISTITVETYVVDIYKIHGASSIAAGVIFRAIAGAFLPLIGPPLYQRIGLGWGNTVLALIAAAFIPSLSLLMRYGDWFRSRERFGSTGR</sequence>
<feature type="transmembrane region" description="Helical" evidence="5">
    <location>
        <begin position="363"/>
        <end position="385"/>
    </location>
</feature>
<comment type="subcellular location">
    <subcellularLocation>
        <location evidence="1">Membrane</location>
        <topology evidence="1">Multi-pass membrane protein</topology>
    </subcellularLocation>
</comment>
<feature type="transmembrane region" description="Helical" evidence="5">
    <location>
        <begin position="141"/>
        <end position="160"/>
    </location>
</feature>
<accession>A0A1D9Q3U9</accession>
<dbReference type="InterPro" id="IPR036259">
    <property type="entry name" value="MFS_trans_sf"/>
</dbReference>
<dbReference type="Gene3D" id="1.20.1250.20">
    <property type="entry name" value="MFS general substrate transporter like domains"/>
    <property type="match status" value="1"/>
</dbReference>
<dbReference type="GO" id="GO:0022857">
    <property type="term" value="F:transmembrane transporter activity"/>
    <property type="evidence" value="ECO:0007669"/>
    <property type="project" value="InterPro"/>
</dbReference>
<reference evidence="7" key="1">
    <citation type="journal article" date="2017" name="Genome Biol. Evol.">
        <title>The complete genome sequence of the phytopathogenic fungus Sclerotinia sclerotiorum reveals insights into the genome architecture of broad host range pathogens.</title>
        <authorList>
            <person name="Derbyshire M."/>
            <person name="Denton-Giles M."/>
            <person name="Hegedus D."/>
            <person name="Seifbarghy S."/>
            <person name="Rollins J."/>
            <person name="van Kan J."/>
            <person name="Seidl M.F."/>
            <person name="Faino L."/>
            <person name="Mbengue M."/>
            <person name="Navaud O."/>
            <person name="Raffaele S."/>
            <person name="Hammond-Kosack K."/>
            <person name="Heard S."/>
            <person name="Oliver R."/>
        </authorList>
    </citation>
    <scope>NUCLEOTIDE SEQUENCE [LARGE SCALE GENOMIC DNA]</scope>
    <source>
        <strain evidence="7">ATCC 18683 / 1980 / Ss-1</strain>
    </source>
</reference>
<dbReference type="PANTHER" id="PTHR23502">
    <property type="entry name" value="MAJOR FACILITATOR SUPERFAMILY"/>
    <property type="match status" value="1"/>
</dbReference>
<keyword evidence="2 5" id="KW-0812">Transmembrane</keyword>
<feature type="transmembrane region" description="Helical" evidence="5">
    <location>
        <begin position="321"/>
        <end position="342"/>
    </location>
</feature>
<evidence type="ECO:0000313" key="7">
    <source>
        <dbReference type="Proteomes" id="UP000177798"/>
    </source>
</evidence>
<evidence type="ECO:0000313" key="6">
    <source>
        <dbReference type="EMBL" id="APA09233.1"/>
    </source>
</evidence>
<evidence type="ECO:0008006" key="8">
    <source>
        <dbReference type="Google" id="ProtNLM"/>
    </source>
</evidence>
<dbReference type="GO" id="GO:0016020">
    <property type="term" value="C:membrane"/>
    <property type="evidence" value="ECO:0007669"/>
    <property type="project" value="UniProtKB-SubCell"/>
</dbReference>
<dbReference type="VEuPathDB" id="FungiDB:sscle_04g040030"/>
<name>A0A1D9Q3U9_SCLS1</name>
<proteinExistence type="predicted"/>
<protein>
    <recommendedName>
        <fullName evidence="8">Major facilitator superfamily (MFS) profile domain-containing protein</fullName>
    </recommendedName>
</protein>
<feature type="transmembrane region" description="Helical" evidence="5">
    <location>
        <begin position="424"/>
        <end position="445"/>
    </location>
</feature>
<dbReference type="Proteomes" id="UP000177798">
    <property type="component" value="Chromosome 4"/>
</dbReference>
<feature type="transmembrane region" description="Helical" evidence="5">
    <location>
        <begin position="282"/>
        <end position="301"/>
    </location>
</feature>
<dbReference type="AlphaFoldDB" id="A0A1D9Q3U9"/>
<evidence type="ECO:0000256" key="3">
    <source>
        <dbReference type="ARBA" id="ARBA00022989"/>
    </source>
</evidence>
<evidence type="ECO:0000256" key="1">
    <source>
        <dbReference type="ARBA" id="ARBA00004141"/>
    </source>
</evidence>
<evidence type="ECO:0000256" key="5">
    <source>
        <dbReference type="SAM" id="Phobius"/>
    </source>
</evidence>
<feature type="transmembrane region" description="Helical" evidence="5">
    <location>
        <begin position="213"/>
        <end position="236"/>
    </location>
</feature>
<feature type="transmembrane region" description="Helical" evidence="5">
    <location>
        <begin position="74"/>
        <end position="94"/>
    </location>
</feature>
<keyword evidence="3 5" id="KW-1133">Transmembrane helix</keyword>
<dbReference type="InterPro" id="IPR011701">
    <property type="entry name" value="MFS"/>
</dbReference>
<dbReference type="OrthoDB" id="5296287at2759"/>
<dbReference type="PANTHER" id="PTHR23502:SF163">
    <property type="entry name" value="MAJOR FACILITATOR SUPERFAMILY (MFS) PROFILE DOMAIN-CONTAINING PROTEIN"/>
    <property type="match status" value="1"/>
</dbReference>
<gene>
    <name evidence="6" type="ORF">sscle_04g040030</name>
</gene>